<gene>
    <name evidence="9" type="ORF">TL16_g08409</name>
</gene>
<name>A0A9W7B574_9STRA</name>
<dbReference type="Pfam" id="PF03828">
    <property type="entry name" value="PAP_assoc"/>
    <property type="match status" value="1"/>
</dbReference>
<protein>
    <recommendedName>
        <fullName evidence="8">C3H1-type domain-containing protein</fullName>
    </recommendedName>
</protein>
<feature type="region of interest" description="Disordered" evidence="7">
    <location>
        <begin position="174"/>
        <end position="233"/>
    </location>
</feature>
<dbReference type="InterPro" id="IPR002058">
    <property type="entry name" value="PAP_assoc"/>
</dbReference>
<dbReference type="SUPFAM" id="SSF90229">
    <property type="entry name" value="CCCH zinc finger"/>
    <property type="match status" value="1"/>
</dbReference>
<dbReference type="PROSITE" id="PS50103">
    <property type="entry name" value="ZF_C3H1"/>
    <property type="match status" value="1"/>
</dbReference>
<evidence type="ECO:0000256" key="4">
    <source>
        <dbReference type="ARBA" id="ARBA00022833"/>
    </source>
</evidence>
<comment type="caution">
    <text evidence="9">The sequence shown here is derived from an EMBL/GenBank/DDBJ whole genome shotgun (WGS) entry which is preliminary data.</text>
</comment>
<evidence type="ECO:0000256" key="2">
    <source>
        <dbReference type="ARBA" id="ARBA00022723"/>
    </source>
</evidence>
<evidence type="ECO:0000313" key="9">
    <source>
        <dbReference type="EMBL" id="GMH80109.1"/>
    </source>
</evidence>
<dbReference type="PANTHER" id="PTHR12271:SF40">
    <property type="entry name" value="POLY(A) RNA POLYMERASE GLD2"/>
    <property type="match status" value="1"/>
</dbReference>
<evidence type="ECO:0000256" key="1">
    <source>
        <dbReference type="ARBA" id="ARBA00022679"/>
    </source>
</evidence>
<keyword evidence="4 6" id="KW-0862">Zinc</keyword>
<dbReference type="GO" id="GO:0016779">
    <property type="term" value="F:nucleotidyltransferase activity"/>
    <property type="evidence" value="ECO:0007669"/>
    <property type="project" value="TreeGrafter"/>
</dbReference>
<dbReference type="Proteomes" id="UP001162640">
    <property type="component" value="Unassembled WGS sequence"/>
</dbReference>
<accession>A0A9W7B574</accession>
<keyword evidence="1" id="KW-0808">Transferase</keyword>
<dbReference type="GO" id="GO:0031123">
    <property type="term" value="P:RNA 3'-end processing"/>
    <property type="evidence" value="ECO:0007669"/>
    <property type="project" value="TreeGrafter"/>
</dbReference>
<dbReference type="SUPFAM" id="SSF81631">
    <property type="entry name" value="PAP/OAS1 substrate-binding domain"/>
    <property type="match status" value="1"/>
</dbReference>
<proteinExistence type="predicted"/>
<keyword evidence="3 6" id="KW-0863">Zinc-finger</keyword>
<dbReference type="InterPro" id="IPR036855">
    <property type="entry name" value="Znf_CCCH_sf"/>
</dbReference>
<dbReference type="Pfam" id="PF00642">
    <property type="entry name" value="zf-CCCH"/>
    <property type="match status" value="1"/>
</dbReference>
<keyword evidence="5" id="KW-0460">Magnesium</keyword>
<evidence type="ECO:0000256" key="7">
    <source>
        <dbReference type="SAM" id="MobiDB-lite"/>
    </source>
</evidence>
<feature type="zinc finger region" description="C3H1-type" evidence="6">
    <location>
        <begin position="232"/>
        <end position="260"/>
    </location>
</feature>
<evidence type="ECO:0000313" key="10">
    <source>
        <dbReference type="Proteomes" id="UP001162640"/>
    </source>
</evidence>
<dbReference type="EMBL" id="BLQM01000276">
    <property type="protein sequence ID" value="GMH80109.1"/>
    <property type="molecule type" value="Genomic_DNA"/>
</dbReference>
<dbReference type="GO" id="GO:0008270">
    <property type="term" value="F:zinc ion binding"/>
    <property type="evidence" value="ECO:0007669"/>
    <property type="project" value="UniProtKB-KW"/>
</dbReference>
<evidence type="ECO:0000256" key="6">
    <source>
        <dbReference type="PROSITE-ProRule" id="PRU00723"/>
    </source>
</evidence>
<evidence type="ECO:0000256" key="5">
    <source>
        <dbReference type="ARBA" id="ARBA00022842"/>
    </source>
</evidence>
<dbReference type="SMART" id="SM00356">
    <property type="entry name" value="ZnF_C3H1"/>
    <property type="match status" value="1"/>
</dbReference>
<feature type="domain" description="C3H1-type" evidence="8">
    <location>
        <begin position="232"/>
        <end position="260"/>
    </location>
</feature>
<dbReference type="Gene3D" id="1.10.1410.10">
    <property type="match status" value="1"/>
</dbReference>
<dbReference type="InterPro" id="IPR000571">
    <property type="entry name" value="Znf_CCCH"/>
</dbReference>
<sequence>MNMVVFYGQWIGVCPNLQDVERWGDPNRPRGERVNGLNVDFATVEEARERGWKNESESANWDLATLVAGYFRFYTQHFDVLRGTVSISRGAQSGKYNKSVFPRSKSWRLSVEDPFETYDSVQPHDLGMVIGERGSDVMWEELDRAREITESSWTNLFNSSSTYFNGRKQFKKPATLTDSKKKAFAQTKRPPKTKKEREKGKKEKEERKRERELSKPQPPPLQPSGESANPKPASIKDCAYFLKHGTCKYGDSCKFFHPQKSGIAATEVKDDAYQERLKVKDEKKKKATERRKARRKLVKNAKKEGNAGKGNAGMEEGEGGGVV</sequence>
<feature type="compositionally biased region" description="Basic residues" evidence="7">
    <location>
        <begin position="285"/>
        <end position="300"/>
    </location>
</feature>
<dbReference type="AlphaFoldDB" id="A0A9W7B574"/>
<reference evidence="10" key="1">
    <citation type="journal article" date="2023" name="Commun. Biol.">
        <title>Genome analysis of Parmales, the sister group of diatoms, reveals the evolutionary specialization of diatoms from phago-mixotrophs to photoautotrophs.</title>
        <authorList>
            <person name="Ban H."/>
            <person name="Sato S."/>
            <person name="Yoshikawa S."/>
            <person name="Yamada K."/>
            <person name="Nakamura Y."/>
            <person name="Ichinomiya M."/>
            <person name="Sato N."/>
            <person name="Blanc-Mathieu R."/>
            <person name="Endo H."/>
            <person name="Kuwata A."/>
            <person name="Ogata H."/>
        </authorList>
    </citation>
    <scope>NUCLEOTIDE SEQUENCE [LARGE SCALE GENOMIC DNA]</scope>
</reference>
<evidence type="ECO:0000256" key="3">
    <source>
        <dbReference type="ARBA" id="ARBA00022771"/>
    </source>
</evidence>
<feature type="compositionally biased region" description="Basic and acidic residues" evidence="7">
    <location>
        <begin position="193"/>
        <end position="214"/>
    </location>
</feature>
<evidence type="ECO:0000259" key="8">
    <source>
        <dbReference type="PROSITE" id="PS50103"/>
    </source>
</evidence>
<feature type="region of interest" description="Disordered" evidence="7">
    <location>
        <begin position="281"/>
        <end position="323"/>
    </location>
</feature>
<dbReference type="Gene3D" id="4.10.1000.10">
    <property type="entry name" value="Zinc finger, CCCH-type"/>
    <property type="match status" value="1"/>
</dbReference>
<organism evidence="9 10">
    <name type="scientific">Triparma laevis f. inornata</name>
    <dbReference type="NCBI Taxonomy" id="1714386"/>
    <lineage>
        <taxon>Eukaryota</taxon>
        <taxon>Sar</taxon>
        <taxon>Stramenopiles</taxon>
        <taxon>Ochrophyta</taxon>
        <taxon>Bolidophyceae</taxon>
        <taxon>Parmales</taxon>
        <taxon>Triparmaceae</taxon>
        <taxon>Triparma</taxon>
    </lineage>
</organism>
<dbReference type="PANTHER" id="PTHR12271">
    <property type="entry name" value="POLY A POLYMERASE CID PAP -RELATED"/>
    <property type="match status" value="1"/>
</dbReference>
<keyword evidence="2 6" id="KW-0479">Metal-binding</keyword>